<dbReference type="Proteomes" id="UP001497516">
    <property type="component" value="Chromosome 9"/>
</dbReference>
<protein>
    <submittedName>
        <fullName evidence="3">Uncharacterized protein</fullName>
    </submittedName>
</protein>
<feature type="compositionally biased region" description="Low complexity" evidence="2">
    <location>
        <begin position="8"/>
        <end position="27"/>
    </location>
</feature>
<feature type="coiled-coil region" evidence="1">
    <location>
        <begin position="235"/>
        <end position="273"/>
    </location>
</feature>
<feature type="region of interest" description="Disordered" evidence="2">
    <location>
        <begin position="1"/>
        <end position="103"/>
    </location>
</feature>
<name>A0AAV2GNG4_9ROSI</name>
<evidence type="ECO:0000313" key="4">
    <source>
        <dbReference type="Proteomes" id="UP001497516"/>
    </source>
</evidence>
<evidence type="ECO:0000313" key="3">
    <source>
        <dbReference type="EMBL" id="CAL1412214.1"/>
    </source>
</evidence>
<feature type="compositionally biased region" description="Acidic residues" evidence="2">
    <location>
        <begin position="412"/>
        <end position="432"/>
    </location>
</feature>
<feature type="region of interest" description="Disordered" evidence="2">
    <location>
        <begin position="408"/>
        <end position="440"/>
    </location>
</feature>
<proteinExistence type="predicted"/>
<dbReference type="AlphaFoldDB" id="A0AAV2GNG4"/>
<keyword evidence="4" id="KW-1185">Reference proteome</keyword>
<evidence type="ECO:0000256" key="2">
    <source>
        <dbReference type="SAM" id="MobiDB-lite"/>
    </source>
</evidence>
<evidence type="ECO:0000256" key="1">
    <source>
        <dbReference type="SAM" id="Coils"/>
    </source>
</evidence>
<accession>A0AAV2GNG4</accession>
<reference evidence="3 4" key="1">
    <citation type="submission" date="2024-04" db="EMBL/GenBank/DDBJ databases">
        <authorList>
            <person name="Fracassetti M."/>
        </authorList>
    </citation>
    <scope>NUCLEOTIDE SEQUENCE [LARGE SCALE GENOMIC DNA]</scope>
</reference>
<sequence length="440" mass="46351">MSSDDRTASVAAGRNGAAAANEASLANTVSETIPEKTQAASRVPLSPPGVAKKNAGPSGGAASVSQGLRDLAAANRPKAKKKAVKVVRTGSTPSPDTIVGDTVPVTTSMAAPSVLVETTAASIPVPRAAGKRPLEANVPAAATKHARAGASPAKAGGHRGKTARPSEQPSSVEVSPLAATDTKAAELAFHTVSDRLVMPSEYTSSSGGCNRRLAGIASQFFFSAQIGFSQIIMLNDRLSKTVDEKMVEIAKLKKSLTDERAKLKEEVRSELERGFEEKLSKQREELVAEKRACQAVIKERDGLQVKLQQSKEIEKTLLEQQESLSKEVAALKLDKTALTENCEADLAAARAKAGPAYVASAEFQALDKAKYQKIVGDVVAAIRHLFRQEAPDVVWDANLVWDTVGGWTDADVNSEADDGEEEEGGDTVEDGEGSERSPSV</sequence>
<feature type="region of interest" description="Disordered" evidence="2">
    <location>
        <begin position="144"/>
        <end position="173"/>
    </location>
</feature>
<organism evidence="3 4">
    <name type="scientific">Linum trigynum</name>
    <dbReference type="NCBI Taxonomy" id="586398"/>
    <lineage>
        <taxon>Eukaryota</taxon>
        <taxon>Viridiplantae</taxon>
        <taxon>Streptophyta</taxon>
        <taxon>Embryophyta</taxon>
        <taxon>Tracheophyta</taxon>
        <taxon>Spermatophyta</taxon>
        <taxon>Magnoliopsida</taxon>
        <taxon>eudicotyledons</taxon>
        <taxon>Gunneridae</taxon>
        <taxon>Pentapetalae</taxon>
        <taxon>rosids</taxon>
        <taxon>fabids</taxon>
        <taxon>Malpighiales</taxon>
        <taxon>Linaceae</taxon>
        <taxon>Linum</taxon>
    </lineage>
</organism>
<gene>
    <name evidence="3" type="ORF">LTRI10_LOCUS51523</name>
</gene>
<dbReference type="EMBL" id="OZ034822">
    <property type="protein sequence ID" value="CAL1412214.1"/>
    <property type="molecule type" value="Genomic_DNA"/>
</dbReference>
<keyword evidence="1" id="KW-0175">Coiled coil</keyword>